<proteinExistence type="predicted"/>
<dbReference type="Proteomes" id="UP001358586">
    <property type="component" value="Chromosome 3"/>
</dbReference>
<evidence type="ECO:0000313" key="3">
    <source>
        <dbReference type="Proteomes" id="UP001358586"/>
    </source>
</evidence>
<dbReference type="InterPro" id="IPR026960">
    <property type="entry name" value="RVT-Znf"/>
</dbReference>
<dbReference type="PANTHER" id="PTHR47074">
    <property type="entry name" value="BNAC02G40300D PROTEIN"/>
    <property type="match status" value="1"/>
</dbReference>
<dbReference type="InterPro" id="IPR052929">
    <property type="entry name" value="RNase_H-like_EbsB-rel"/>
</dbReference>
<organism evidence="2 3">
    <name type="scientific">Gossypium arboreum</name>
    <name type="common">Tree cotton</name>
    <name type="synonym">Gossypium nanking</name>
    <dbReference type="NCBI Taxonomy" id="29729"/>
    <lineage>
        <taxon>Eukaryota</taxon>
        <taxon>Viridiplantae</taxon>
        <taxon>Streptophyta</taxon>
        <taxon>Embryophyta</taxon>
        <taxon>Tracheophyta</taxon>
        <taxon>Spermatophyta</taxon>
        <taxon>Magnoliopsida</taxon>
        <taxon>eudicotyledons</taxon>
        <taxon>Gunneridae</taxon>
        <taxon>Pentapetalae</taxon>
        <taxon>rosids</taxon>
        <taxon>malvids</taxon>
        <taxon>Malvales</taxon>
        <taxon>Malvaceae</taxon>
        <taxon>Malvoideae</taxon>
        <taxon>Gossypium</taxon>
    </lineage>
</organism>
<protein>
    <recommendedName>
        <fullName evidence="1">Reverse transcriptase zinc-binding domain-containing protein</fullName>
    </recommendedName>
</protein>
<reference evidence="2 3" key="1">
    <citation type="submission" date="2023-03" db="EMBL/GenBank/DDBJ databases">
        <title>WGS of Gossypium arboreum.</title>
        <authorList>
            <person name="Yu D."/>
        </authorList>
    </citation>
    <scope>NUCLEOTIDE SEQUENCE [LARGE SCALE GENOMIC DNA]</scope>
    <source>
        <tissue evidence="2">Leaf</tissue>
    </source>
</reference>
<gene>
    <name evidence="2" type="ORF">PVK06_009152</name>
</gene>
<dbReference type="PANTHER" id="PTHR47074:SF48">
    <property type="entry name" value="POLYNUCLEOTIDYL TRANSFERASE, RIBONUCLEASE H-LIKE SUPERFAMILY PROTEIN"/>
    <property type="match status" value="1"/>
</dbReference>
<accession>A0ABR0QMJ8</accession>
<evidence type="ECO:0000313" key="2">
    <source>
        <dbReference type="EMBL" id="KAK5840261.1"/>
    </source>
</evidence>
<dbReference type="Pfam" id="PF13966">
    <property type="entry name" value="zf-RVT"/>
    <property type="match status" value="1"/>
</dbReference>
<sequence length="318" mass="36223">MNSPRINHLFFADNALLFVSNKKSDAECIVNILRNFAIVSGQEINFEKLMVLFSPKNLSAQRRNFGDLLGMNTLEKLDKYLSLPLPIEALKNGIGWQIGNGDHVNIQELGLGRYRFYWKTIWKLDTLPKIWVFSWHVGHGLLPMNVKIASIKNGFDQGCPSYEVIAETLIHALKYCPMWCEVLSIGGWDMSTMSRQYDHCIDWLEDMMRALDKRAMADLMTTLWNCLNNRNNFLLKAIKKWEKLPKGAVKINFDANRMGYGMIIRDDDGFVLGGGAGFIEKKVSVHETDALHLREALSWCVSSILMATCSLKPTMLVL</sequence>
<keyword evidence="3" id="KW-1185">Reference proteome</keyword>
<dbReference type="EMBL" id="JARKNE010000003">
    <property type="protein sequence ID" value="KAK5840261.1"/>
    <property type="molecule type" value="Genomic_DNA"/>
</dbReference>
<evidence type="ECO:0000259" key="1">
    <source>
        <dbReference type="Pfam" id="PF13966"/>
    </source>
</evidence>
<feature type="domain" description="Reverse transcriptase zinc-binding" evidence="1">
    <location>
        <begin position="116"/>
        <end position="181"/>
    </location>
</feature>
<name>A0ABR0QMJ8_GOSAR</name>
<comment type="caution">
    <text evidence="2">The sequence shown here is derived from an EMBL/GenBank/DDBJ whole genome shotgun (WGS) entry which is preliminary data.</text>
</comment>